<evidence type="ECO:0000256" key="1">
    <source>
        <dbReference type="ARBA" id="ARBA00004651"/>
    </source>
</evidence>
<name>A0A0G9MVI3_9SPHN</name>
<keyword evidence="4" id="KW-1133">Transmembrane helix</keyword>
<dbReference type="GO" id="GO:0005886">
    <property type="term" value="C:plasma membrane"/>
    <property type="evidence" value="ECO:0007669"/>
    <property type="project" value="UniProtKB-SubCell"/>
</dbReference>
<dbReference type="EMBL" id="LBHC01000001">
    <property type="protein sequence ID" value="KLE33288.1"/>
    <property type="molecule type" value="Genomic_DNA"/>
</dbReference>
<dbReference type="Proteomes" id="UP000053070">
    <property type="component" value="Unassembled WGS sequence"/>
</dbReference>
<comment type="subcellular location">
    <subcellularLocation>
        <location evidence="1">Cell membrane</location>
        <topology evidence="1">Multi-pass membrane protein</topology>
    </subcellularLocation>
</comment>
<keyword evidence="3" id="KW-0812">Transmembrane</keyword>
<dbReference type="InterPro" id="IPR032816">
    <property type="entry name" value="VTT_dom"/>
</dbReference>
<evidence type="ECO:0000256" key="4">
    <source>
        <dbReference type="ARBA" id="ARBA00022989"/>
    </source>
</evidence>
<protein>
    <submittedName>
        <fullName evidence="6">Uncharacterized protein</fullName>
    </submittedName>
</protein>
<dbReference type="AlphaFoldDB" id="A0A0G9MVI3"/>
<dbReference type="InterPro" id="IPR051311">
    <property type="entry name" value="DedA_domain"/>
</dbReference>
<dbReference type="PATRIC" id="fig|502682.8.peg.1000"/>
<dbReference type="STRING" id="502682.BMF35_a2403"/>
<evidence type="ECO:0000256" key="2">
    <source>
        <dbReference type="ARBA" id="ARBA00022475"/>
    </source>
</evidence>
<dbReference type="PANTHER" id="PTHR42709:SF6">
    <property type="entry name" value="UNDECAPRENYL PHOSPHATE TRANSPORTER A"/>
    <property type="match status" value="1"/>
</dbReference>
<reference evidence="6 7" key="1">
    <citation type="submission" date="2015-04" db="EMBL/GenBank/DDBJ databases">
        <title>The draft genome sequence of Erythrobacr gangjinensis K7-2.</title>
        <authorList>
            <person name="Zhuang L."/>
            <person name="Liu Y."/>
            <person name="Shao Z."/>
        </authorList>
    </citation>
    <scope>NUCLEOTIDE SEQUENCE [LARGE SCALE GENOMIC DNA]</scope>
    <source>
        <strain evidence="6 7">K7-2</strain>
    </source>
</reference>
<accession>A0A0G9MVI3</accession>
<dbReference type="PANTHER" id="PTHR42709">
    <property type="entry name" value="ALKALINE PHOSPHATASE LIKE PROTEIN"/>
    <property type="match status" value="1"/>
</dbReference>
<dbReference type="OrthoDB" id="7448343at2"/>
<gene>
    <name evidence="6" type="ORF">AAW01_04885</name>
</gene>
<organism evidence="6 7">
    <name type="scientific">Aurantiacibacter gangjinensis</name>
    <dbReference type="NCBI Taxonomy" id="502682"/>
    <lineage>
        <taxon>Bacteria</taxon>
        <taxon>Pseudomonadati</taxon>
        <taxon>Pseudomonadota</taxon>
        <taxon>Alphaproteobacteria</taxon>
        <taxon>Sphingomonadales</taxon>
        <taxon>Erythrobacteraceae</taxon>
        <taxon>Aurantiacibacter</taxon>
    </lineage>
</organism>
<dbReference type="Pfam" id="PF09335">
    <property type="entry name" value="VTT_dom"/>
    <property type="match status" value="1"/>
</dbReference>
<evidence type="ECO:0000313" key="6">
    <source>
        <dbReference type="EMBL" id="KLE33288.1"/>
    </source>
</evidence>
<keyword evidence="2" id="KW-1003">Cell membrane</keyword>
<keyword evidence="7" id="KW-1185">Reference proteome</keyword>
<dbReference type="KEGG" id="egn:BMF35_a2403"/>
<proteinExistence type="predicted"/>
<sequence>MRQEKRSETWRRWAKIGGLAFTLFVVPMLVILPFGGTLIEWTRTLADAAPAEAFATIVGLLALDAFAALPHGLIGALAGSALDWWLAALATWLGIMAASLIAYCIGRYAGRPLARRLLGEKDMQLAEARAAGISALLLFATRPVPVVGEVILIAAGIACYPMARFLTSIGMANALLALAYTGLGGAIGEDRPEDLLLIATIGIPALGIAGFALVTTLRRNKA</sequence>
<evidence type="ECO:0000313" key="7">
    <source>
        <dbReference type="Proteomes" id="UP000053070"/>
    </source>
</evidence>
<evidence type="ECO:0000256" key="5">
    <source>
        <dbReference type="ARBA" id="ARBA00023136"/>
    </source>
</evidence>
<comment type="caution">
    <text evidence="6">The sequence shown here is derived from an EMBL/GenBank/DDBJ whole genome shotgun (WGS) entry which is preliminary data.</text>
</comment>
<evidence type="ECO:0000256" key="3">
    <source>
        <dbReference type="ARBA" id="ARBA00022692"/>
    </source>
</evidence>
<dbReference type="RefSeq" id="WP_047006136.1">
    <property type="nucleotide sequence ID" value="NZ_CP018097.1"/>
</dbReference>
<keyword evidence="5" id="KW-0472">Membrane</keyword>